<evidence type="ECO:0000256" key="10">
    <source>
        <dbReference type="SAM" id="MobiDB-lite"/>
    </source>
</evidence>
<evidence type="ECO:0000256" key="8">
    <source>
        <dbReference type="ARBA" id="ARBA00047658"/>
    </source>
</evidence>
<evidence type="ECO:0000256" key="6">
    <source>
        <dbReference type="ARBA" id="ARBA00022737"/>
    </source>
</evidence>
<comment type="catalytic activity">
    <reaction evidence="8 9">
        <text>geranylgeranyl diphosphate + L-cysteinyl-[protein] = S-geranylgeranyl-L-cysteinyl-[protein] + diphosphate</text>
        <dbReference type="Rhea" id="RHEA:21240"/>
        <dbReference type="Rhea" id="RHEA-COMP:10131"/>
        <dbReference type="Rhea" id="RHEA-COMP:11537"/>
        <dbReference type="ChEBI" id="CHEBI:29950"/>
        <dbReference type="ChEBI" id="CHEBI:33019"/>
        <dbReference type="ChEBI" id="CHEBI:57533"/>
        <dbReference type="ChEBI" id="CHEBI:86021"/>
        <dbReference type="EC" id="2.5.1.60"/>
    </reaction>
</comment>
<evidence type="ECO:0000256" key="1">
    <source>
        <dbReference type="ARBA" id="ARBA00006734"/>
    </source>
</evidence>
<dbReference type="EC" id="2.5.1.60" evidence="2 9"/>
<evidence type="ECO:0000256" key="4">
    <source>
        <dbReference type="ARBA" id="ARBA00022602"/>
    </source>
</evidence>
<dbReference type="Gene3D" id="2.60.40.1130">
    <property type="entry name" value="Rab geranylgeranyltransferase alpha-subunit, insert domain"/>
    <property type="match status" value="1"/>
</dbReference>
<dbReference type="Gene3D" id="1.25.40.120">
    <property type="entry name" value="Protein prenylyltransferase"/>
    <property type="match status" value="1"/>
</dbReference>
<evidence type="ECO:0000256" key="9">
    <source>
        <dbReference type="RuleBase" id="RU367120"/>
    </source>
</evidence>
<sequence length="572" mass="65533">MHGRKRNVPRGDETDVEKEQQQQKVDLYRKARDDVLSKIKTGFDAEAMDISKAILSSNPDFTTLWNHRRKYLLQLLANECDETDGGKSAEKLLEAELRLTQSCLLKNPKSYSAWHHRYWALSRMQSPDFASEFALVDLALQEDDRNFHCWDYRRLICSLAKRPPEEELEFSEKKVNDNFSNFSAWHYRSKMLSQLRPSDEAGMPVQLNTFFDELALSHNGIFTDPDDQSCWLYQNWLTTPAVGEVKFQRISISTTSGIVVLCFNQAVSAHMFNFTLRDRVVYFDNLKWATPDGVASSRLWYSQLPSDYAVDNFHCMVEIVGIGGCTEVRLEDMVAFDQVRYWHVANCDQPNEVELPETVKAALTENLSDIEQLVLMEPENHWALVSAVMRMEVLGRKDDVEKMIAYLDKAMELDRKRVNFYLYWKNSLLVELSLRTHLVTNRDVPTIDVSSKGLSFLTIPPDIGFLTYLNISNNSIQSIAPLSCLLHLRQLLAKSNRISSMRGLENLLELEIVDLTDNCVGIDGFLQLSNCKRLASLLLYNNPICQNAEFAHLPICCGSHCSSVSDERQVPL</sequence>
<dbReference type="Gene3D" id="3.80.10.10">
    <property type="entry name" value="Ribonuclease Inhibitor"/>
    <property type="match status" value="1"/>
</dbReference>
<evidence type="ECO:0000256" key="5">
    <source>
        <dbReference type="ARBA" id="ARBA00022679"/>
    </source>
</evidence>
<proteinExistence type="inferred from homology"/>
<keyword evidence="12" id="KW-1185">Reference proteome</keyword>
<evidence type="ECO:0000256" key="3">
    <source>
        <dbReference type="ARBA" id="ARBA00014772"/>
    </source>
</evidence>
<dbReference type="FunFam" id="1.25.40.120:FF:000035">
    <property type="entry name" value="Geranylgeranyl transferase type-2 subunit alpha"/>
    <property type="match status" value="1"/>
</dbReference>
<evidence type="ECO:0000313" key="12">
    <source>
        <dbReference type="Proteomes" id="UP000030764"/>
    </source>
</evidence>
<feature type="compositionally biased region" description="Basic and acidic residues" evidence="10">
    <location>
        <begin position="9"/>
        <end position="24"/>
    </location>
</feature>
<dbReference type="InterPro" id="IPR001611">
    <property type="entry name" value="Leu-rich_rpt"/>
</dbReference>
<dbReference type="EMBL" id="KL363280">
    <property type="protein sequence ID" value="KFD49009.1"/>
    <property type="molecule type" value="Genomic_DNA"/>
</dbReference>
<dbReference type="AlphaFoldDB" id="A0A085LVL3"/>
<feature type="region of interest" description="Disordered" evidence="10">
    <location>
        <begin position="1"/>
        <end position="24"/>
    </location>
</feature>
<organism evidence="11 12">
    <name type="scientific">Trichuris suis</name>
    <name type="common">pig whipworm</name>
    <dbReference type="NCBI Taxonomy" id="68888"/>
    <lineage>
        <taxon>Eukaryota</taxon>
        <taxon>Metazoa</taxon>
        <taxon>Ecdysozoa</taxon>
        <taxon>Nematoda</taxon>
        <taxon>Enoplea</taxon>
        <taxon>Dorylaimia</taxon>
        <taxon>Trichinellida</taxon>
        <taxon>Trichuridae</taxon>
        <taxon>Trichuris</taxon>
    </lineage>
</organism>
<keyword evidence="4 9" id="KW-0637">Prenyltransferase</keyword>
<dbReference type="Pfam" id="PF01239">
    <property type="entry name" value="PPTA"/>
    <property type="match status" value="4"/>
</dbReference>
<reference evidence="11 12" key="1">
    <citation type="journal article" date="2014" name="Nat. Genet.">
        <title>Genome and transcriptome of the porcine whipworm Trichuris suis.</title>
        <authorList>
            <person name="Jex A.R."/>
            <person name="Nejsum P."/>
            <person name="Schwarz E.M."/>
            <person name="Hu L."/>
            <person name="Young N.D."/>
            <person name="Hall R.S."/>
            <person name="Korhonen P.K."/>
            <person name="Liao S."/>
            <person name="Thamsborg S."/>
            <person name="Xia J."/>
            <person name="Xu P."/>
            <person name="Wang S."/>
            <person name="Scheerlinck J.P."/>
            <person name="Hofmann A."/>
            <person name="Sternberg P.W."/>
            <person name="Wang J."/>
            <person name="Gasser R.B."/>
        </authorList>
    </citation>
    <scope>NUCLEOTIDE SEQUENCE [LARGE SCALE GENOMIC DNA]</scope>
    <source>
        <strain evidence="11">DCEP-RM93M</strain>
    </source>
</reference>
<dbReference type="InterPro" id="IPR032675">
    <property type="entry name" value="LRR_dom_sf"/>
</dbReference>
<dbReference type="SUPFAM" id="SSF52058">
    <property type="entry name" value="L domain-like"/>
    <property type="match status" value="1"/>
</dbReference>
<evidence type="ECO:0000256" key="2">
    <source>
        <dbReference type="ARBA" id="ARBA00012656"/>
    </source>
</evidence>
<dbReference type="GO" id="GO:0005968">
    <property type="term" value="C:Rab-protein geranylgeranyltransferase complex"/>
    <property type="evidence" value="ECO:0007669"/>
    <property type="project" value="TreeGrafter"/>
</dbReference>
<name>A0A085LVL3_9BILA</name>
<comment type="function">
    <text evidence="9">Catalyzes the transfer of a geranyl-geranyl moiety from geranyl-geranyl pyrophosphate to cysteines occuring in specific C-terminal amino acid sequences.</text>
</comment>
<dbReference type="PANTHER" id="PTHR11129">
    <property type="entry name" value="PROTEIN FARNESYLTRANSFERASE ALPHA SUBUNIT/RAB GERANYLGERANYL TRANSFERASE ALPHA SUBUNIT"/>
    <property type="match status" value="1"/>
</dbReference>
<dbReference type="PROSITE" id="PS51147">
    <property type="entry name" value="PFTA"/>
    <property type="match status" value="3"/>
</dbReference>
<dbReference type="PANTHER" id="PTHR11129:SF2">
    <property type="entry name" value="GERANYLGERANYL TRANSFERASE TYPE-2 SUBUNIT ALPHA"/>
    <property type="match status" value="1"/>
</dbReference>
<comment type="similarity">
    <text evidence="1 9">Belongs to the protein prenyltransferase subunit alpha family.</text>
</comment>
<keyword evidence="6" id="KW-0677">Repeat</keyword>
<dbReference type="Proteomes" id="UP000030764">
    <property type="component" value="Unassembled WGS sequence"/>
</dbReference>
<evidence type="ECO:0000256" key="7">
    <source>
        <dbReference type="ARBA" id="ARBA00031267"/>
    </source>
</evidence>
<protein>
    <recommendedName>
        <fullName evidence="3 9">Geranylgeranyl transferase type-2 subunit alpha</fullName>
        <ecNumber evidence="2 9">2.5.1.60</ecNumber>
    </recommendedName>
    <alternativeName>
        <fullName evidence="7 9">Geranylgeranyl transferase type II subunit alpha</fullName>
    </alternativeName>
</protein>
<accession>A0A085LVL3</accession>
<dbReference type="SUPFAM" id="SSF48439">
    <property type="entry name" value="Protein prenylyltransferase"/>
    <property type="match status" value="1"/>
</dbReference>
<dbReference type="PROSITE" id="PS51450">
    <property type="entry name" value="LRR"/>
    <property type="match status" value="2"/>
</dbReference>
<keyword evidence="5 9" id="KW-0808">Transferase</keyword>
<dbReference type="GO" id="GO:0004663">
    <property type="term" value="F:Rab geranylgeranyltransferase activity"/>
    <property type="evidence" value="ECO:0007669"/>
    <property type="project" value="UniProtKB-UniRule"/>
</dbReference>
<evidence type="ECO:0000313" key="11">
    <source>
        <dbReference type="EMBL" id="KFD49009.1"/>
    </source>
</evidence>
<dbReference type="GO" id="GO:0097354">
    <property type="term" value="P:prenylation"/>
    <property type="evidence" value="ECO:0007669"/>
    <property type="project" value="UniProtKB-UniRule"/>
</dbReference>
<dbReference type="InterPro" id="IPR002088">
    <property type="entry name" value="Prenyl_trans_a"/>
</dbReference>
<gene>
    <name evidence="11" type="ORF">M513_10161</name>
</gene>